<dbReference type="EMBL" id="JAINVV010000012">
    <property type="protein sequence ID" value="MBY8825462.1"/>
    <property type="molecule type" value="Genomic_DNA"/>
</dbReference>
<feature type="signal peptide" evidence="1">
    <location>
        <begin position="1"/>
        <end position="21"/>
    </location>
</feature>
<evidence type="ECO:0000256" key="1">
    <source>
        <dbReference type="SAM" id="SignalP"/>
    </source>
</evidence>
<dbReference type="PROSITE" id="PS51257">
    <property type="entry name" value="PROKAR_LIPOPROTEIN"/>
    <property type="match status" value="1"/>
</dbReference>
<protein>
    <recommendedName>
        <fullName evidence="4">Lipoprotein</fullName>
    </recommendedName>
</protein>
<keyword evidence="3" id="KW-1185">Reference proteome</keyword>
<dbReference type="Proteomes" id="UP000706039">
    <property type="component" value="Unassembled WGS sequence"/>
</dbReference>
<gene>
    <name evidence="2" type="ORF">K7G82_24365</name>
</gene>
<reference evidence="2 3" key="1">
    <citation type="submission" date="2021-08" db="EMBL/GenBank/DDBJ databases">
        <authorList>
            <person name="Tuo L."/>
        </authorList>
    </citation>
    <scope>NUCLEOTIDE SEQUENCE [LARGE SCALE GENOMIC DNA]</scope>
    <source>
        <strain evidence="2 3">JCM 31229</strain>
    </source>
</reference>
<evidence type="ECO:0000313" key="3">
    <source>
        <dbReference type="Proteomes" id="UP000706039"/>
    </source>
</evidence>
<keyword evidence="1" id="KW-0732">Signal</keyword>
<evidence type="ECO:0000313" key="2">
    <source>
        <dbReference type="EMBL" id="MBY8825462.1"/>
    </source>
</evidence>
<evidence type="ECO:0008006" key="4">
    <source>
        <dbReference type="Google" id="ProtNLM"/>
    </source>
</evidence>
<dbReference type="RefSeq" id="WP_222992566.1">
    <property type="nucleotide sequence ID" value="NZ_JAINVV010000012.1"/>
</dbReference>
<comment type="caution">
    <text evidence="2">The sequence shown here is derived from an EMBL/GenBank/DDBJ whole genome shotgun (WGS) entry which is preliminary data.</text>
</comment>
<proteinExistence type="predicted"/>
<feature type="chain" id="PRO_5046898776" description="Lipoprotein" evidence="1">
    <location>
        <begin position="22"/>
        <end position="124"/>
    </location>
</feature>
<accession>A0ABS7PVS4</accession>
<sequence length="124" mass="13115">MRIARWACGAMLALLAGCGGGAPVRPVAAPVPPPSRPAPIPTAGLERVMGQTAKSLTSMFGRPDQDVREANGRKLQFGSGVCVLDAYLYARRNGQEPVVTYVDARQLDGSDVDRASCVASFARR</sequence>
<name>A0ABS7PVS4_9SPHN</name>
<organism evidence="2 3">
    <name type="scientific">Sphingomonas colocasiae</name>
    <dbReference type="NCBI Taxonomy" id="1848973"/>
    <lineage>
        <taxon>Bacteria</taxon>
        <taxon>Pseudomonadati</taxon>
        <taxon>Pseudomonadota</taxon>
        <taxon>Alphaproteobacteria</taxon>
        <taxon>Sphingomonadales</taxon>
        <taxon>Sphingomonadaceae</taxon>
        <taxon>Sphingomonas</taxon>
    </lineage>
</organism>